<keyword evidence="3" id="KW-1185">Reference proteome</keyword>
<accession>A0AAW9RZ08</accession>
<sequence length="106" mass="10618">MRLSNMALGAAVMVLAGVTAVEASAWTRHSTTYTARGPYTSQAAGGCAYSTCGRSVVTYGPYGGAVSRSGSVTQVAPGVYAYGRTVVGPYGRSATRTGAVTVSPGS</sequence>
<comment type="caution">
    <text evidence="2">The sequence shown here is derived from an EMBL/GenBank/DDBJ whole genome shotgun (WGS) entry which is preliminary data.</text>
</comment>
<organism evidence="2 3">
    <name type="scientific">Microbaculum marinum</name>
    <dbReference type="NCBI Taxonomy" id="1764581"/>
    <lineage>
        <taxon>Bacteria</taxon>
        <taxon>Pseudomonadati</taxon>
        <taxon>Pseudomonadota</taxon>
        <taxon>Alphaproteobacteria</taxon>
        <taxon>Hyphomicrobiales</taxon>
        <taxon>Tepidamorphaceae</taxon>
        <taxon>Microbaculum</taxon>
    </lineage>
</organism>
<keyword evidence="1" id="KW-0732">Signal</keyword>
<dbReference type="EMBL" id="JAZHOF010000005">
    <property type="protein sequence ID" value="MEJ8572661.1"/>
    <property type="molecule type" value="Genomic_DNA"/>
</dbReference>
<protein>
    <submittedName>
        <fullName evidence="2">Uncharacterized protein</fullName>
    </submittedName>
</protein>
<feature type="chain" id="PRO_5043544375" evidence="1">
    <location>
        <begin position="26"/>
        <end position="106"/>
    </location>
</feature>
<name>A0AAW9RZ08_9HYPH</name>
<reference evidence="2 3" key="1">
    <citation type="submission" date="2024-02" db="EMBL/GenBank/DDBJ databases">
        <title>Genome analysis and characterization of Microbaculum marinisediminis sp. nov., isolated from marine sediment.</title>
        <authorList>
            <person name="Du Z.-J."/>
            <person name="Ye Y.-Q."/>
            <person name="Zhang Z.-R."/>
            <person name="Yuan S.-M."/>
            <person name="Zhang X.-Y."/>
        </authorList>
    </citation>
    <scope>NUCLEOTIDE SEQUENCE [LARGE SCALE GENOMIC DNA]</scope>
    <source>
        <strain evidence="2 3">SDUM1044001</strain>
    </source>
</reference>
<dbReference type="RefSeq" id="WP_340330356.1">
    <property type="nucleotide sequence ID" value="NZ_JAZHOF010000005.1"/>
</dbReference>
<gene>
    <name evidence="2" type="ORF">V3328_14315</name>
</gene>
<dbReference type="Proteomes" id="UP001378188">
    <property type="component" value="Unassembled WGS sequence"/>
</dbReference>
<dbReference type="AlphaFoldDB" id="A0AAW9RZ08"/>
<feature type="signal peptide" evidence="1">
    <location>
        <begin position="1"/>
        <end position="25"/>
    </location>
</feature>
<evidence type="ECO:0000313" key="3">
    <source>
        <dbReference type="Proteomes" id="UP001378188"/>
    </source>
</evidence>
<evidence type="ECO:0000256" key="1">
    <source>
        <dbReference type="SAM" id="SignalP"/>
    </source>
</evidence>
<evidence type="ECO:0000313" key="2">
    <source>
        <dbReference type="EMBL" id="MEJ8572661.1"/>
    </source>
</evidence>
<proteinExistence type="predicted"/>